<dbReference type="AlphaFoldDB" id="A0A8J5XSG1"/>
<dbReference type="OMA" id="ISRAHYY"/>
<comment type="similarity">
    <text evidence="2">Belongs to the MICOS complex subunit Mic60 family.</text>
</comment>
<reference evidence="9" key="1">
    <citation type="submission" date="2021-05" db="EMBL/GenBank/DDBJ databases">
        <title>The genome of the haptophyte Pavlova lutheri (Diacronema luteri, Pavlovales) - a model for lipid biosynthesis in eukaryotic algae.</title>
        <authorList>
            <person name="Hulatt C.J."/>
            <person name="Posewitz M.C."/>
        </authorList>
    </citation>
    <scope>NUCLEOTIDE SEQUENCE</scope>
    <source>
        <strain evidence="9">NIVA-4/92</strain>
    </source>
</reference>
<evidence type="ECO:0000256" key="5">
    <source>
        <dbReference type="ARBA" id="ARBA00022989"/>
    </source>
</evidence>
<dbReference type="PANTHER" id="PTHR15415:SF7">
    <property type="entry name" value="MICOS COMPLEX SUBUNIT MIC60"/>
    <property type="match status" value="1"/>
</dbReference>
<gene>
    <name evidence="9" type="ORF">KFE25_007173</name>
</gene>
<dbReference type="PANTHER" id="PTHR15415">
    <property type="entry name" value="MITOFILIN"/>
    <property type="match status" value="1"/>
</dbReference>
<evidence type="ECO:0000256" key="2">
    <source>
        <dbReference type="ARBA" id="ARBA00010877"/>
    </source>
</evidence>
<keyword evidence="7" id="KW-0472">Membrane</keyword>
<evidence type="ECO:0000313" key="9">
    <source>
        <dbReference type="EMBL" id="KAG8468121.1"/>
    </source>
</evidence>
<dbReference type="OrthoDB" id="10261039at2759"/>
<evidence type="ECO:0000313" key="10">
    <source>
        <dbReference type="Proteomes" id="UP000751190"/>
    </source>
</evidence>
<dbReference type="GO" id="GO:0061617">
    <property type="term" value="C:MICOS complex"/>
    <property type="evidence" value="ECO:0007669"/>
    <property type="project" value="TreeGrafter"/>
</dbReference>
<dbReference type="InterPro" id="IPR019133">
    <property type="entry name" value="MIC60"/>
</dbReference>
<keyword evidence="6" id="KW-0496">Mitochondrion</keyword>
<organism evidence="9 10">
    <name type="scientific">Diacronema lutheri</name>
    <name type="common">Unicellular marine alga</name>
    <name type="synonym">Monochrysis lutheri</name>
    <dbReference type="NCBI Taxonomy" id="2081491"/>
    <lineage>
        <taxon>Eukaryota</taxon>
        <taxon>Haptista</taxon>
        <taxon>Haptophyta</taxon>
        <taxon>Pavlovophyceae</taxon>
        <taxon>Pavlovales</taxon>
        <taxon>Pavlovaceae</taxon>
        <taxon>Diacronema</taxon>
    </lineage>
</organism>
<keyword evidence="8" id="KW-0175">Coiled coil</keyword>
<evidence type="ECO:0000256" key="7">
    <source>
        <dbReference type="ARBA" id="ARBA00023136"/>
    </source>
</evidence>
<evidence type="ECO:0008006" key="11">
    <source>
        <dbReference type="Google" id="ProtNLM"/>
    </source>
</evidence>
<sequence>MAWQRAARLARSAAGVALPVGALFGGGALLTLAHAEPAAARDPALLETGTRQLVDALKERLSAASAELEALRGRAAVAAQADADAARVQAAVQRQEEEDSLKLLRLLQAQEKVWEAVAADKLGEQADHLAVQHAQAARALTAELEQLREHALAQQAEELNADCAARLDVLRQNEAAEHEQARLAESSERLGRLAELRAQVEALDRAYSYDAEYKSRSHGVHRLTAALFALEEALGGRSTDAPLGVRLGALRAAAPADEVIEAALASLPAAVLAADRVPTCRELQLRFESVASHGRIASYVPEGSGIAGQLIGALVAFLAFQERGLVPPVDAAAVISRAHYYVAREQLQPAVQELQTLRGLPRTVTSDWVEAASQRVALEQAVTLVRAHVTTLACALA</sequence>
<keyword evidence="3" id="KW-0812">Transmembrane</keyword>
<keyword evidence="10" id="KW-1185">Reference proteome</keyword>
<feature type="coiled-coil region" evidence="8">
    <location>
        <begin position="130"/>
        <end position="173"/>
    </location>
</feature>
<dbReference type="Pfam" id="PF09731">
    <property type="entry name" value="Mitofilin"/>
    <property type="match status" value="1"/>
</dbReference>
<dbReference type="GO" id="GO:0042407">
    <property type="term" value="P:cristae formation"/>
    <property type="evidence" value="ECO:0007669"/>
    <property type="project" value="TreeGrafter"/>
</dbReference>
<dbReference type="Proteomes" id="UP000751190">
    <property type="component" value="Unassembled WGS sequence"/>
</dbReference>
<feature type="coiled-coil region" evidence="8">
    <location>
        <begin position="54"/>
        <end position="98"/>
    </location>
</feature>
<comment type="subcellular location">
    <subcellularLocation>
        <location evidence="1">Mitochondrion inner membrane</location>
    </subcellularLocation>
</comment>
<accession>A0A8J5XSG1</accession>
<dbReference type="EMBL" id="JAGTXO010000005">
    <property type="protein sequence ID" value="KAG8468121.1"/>
    <property type="molecule type" value="Genomic_DNA"/>
</dbReference>
<evidence type="ECO:0000256" key="4">
    <source>
        <dbReference type="ARBA" id="ARBA00022792"/>
    </source>
</evidence>
<evidence type="ECO:0000256" key="8">
    <source>
        <dbReference type="SAM" id="Coils"/>
    </source>
</evidence>
<keyword evidence="5" id="KW-1133">Transmembrane helix</keyword>
<evidence type="ECO:0000256" key="1">
    <source>
        <dbReference type="ARBA" id="ARBA00004273"/>
    </source>
</evidence>
<comment type="caution">
    <text evidence="9">The sequence shown here is derived from an EMBL/GenBank/DDBJ whole genome shotgun (WGS) entry which is preliminary data.</text>
</comment>
<evidence type="ECO:0000256" key="3">
    <source>
        <dbReference type="ARBA" id="ARBA00022692"/>
    </source>
</evidence>
<protein>
    <recommendedName>
        <fullName evidence="11">MICOS complex subunit MIC60</fullName>
    </recommendedName>
</protein>
<evidence type="ECO:0000256" key="6">
    <source>
        <dbReference type="ARBA" id="ARBA00023128"/>
    </source>
</evidence>
<name>A0A8J5XSG1_DIALT</name>
<keyword evidence="4" id="KW-0999">Mitochondrion inner membrane</keyword>
<proteinExistence type="inferred from homology"/>